<evidence type="ECO:0000256" key="1">
    <source>
        <dbReference type="ARBA" id="ARBA00022630"/>
    </source>
</evidence>
<keyword evidence="6" id="KW-1185">Reference proteome</keyword>
<protein>
    <recommendedName>
        <fullName evidence="4">FAD-binding domain-containing protein</fullName>
    </recommendedName>
</protein>
<evidence type="ECO:0000313" key="5">
    <source>
        <dbReference type="EMBL" id="KAJ5381526.1"/>
    </source>
</evidence>
<feature type="domain" description="FAD-binding" evidence="4">
    <location>
        <begin position="6"/>
        <end position="365"/>
    </location>
</feature>
<dbReference type="GO" id="GO:0008688">
    <property type="term" value="F:3-(3-hydroxyphenyl)propionate hydroxylase activity"/>
    <property type="evidence" value="ECO:0007669"/>
    <property type="project" value="TreeGrafter"/>
</dbReference>
<keyword evidence="3" id="KW-0560">Oxidoreductase</keyword>
<dbReference type="PRINTS" id="PR00420">
    <property type="entry name" value="RNGMNOXGNASE"/>
</dbReference>
<evidence type="ECO:0000256" key="3">
    <source>
        <dbReference type="ARBA" id="ARBA00023002"/>
    </source>
</evidence>
<dbReference type="PANTHER" id="PTHR43476:SF3">
    <property type="entry name" value="FAD-BINDING MONOOXYGENASE"/>
    <property type="match status" value="1"/>
</dbReference>
<dbReference type="Pfam" id="PF01494">
    <property type="entry name" value="FAD_binding_3"/>
    <property type="match status" value="1"/>
</dbReference>
<reference evidence="5" key="1">
    <citation type="submission" date="2022-11" db="EMBL/GenBank/DDBJ databases">
        <authorList>
            <person name="Petersen C."/>
        </authorList>
    </citation>
    <scope>NUCLEOTIDE SEQUENCE</scope>
    <source>
        <strain evidence="5">IBT 29864</strain>
    </source>
</reference>
<dbReference type="EMBL" id="JAPZBS010000002">
    <property type="protein sequence ID" value="KAJ5381526.1"/>
    <property type="molecule type" value="Genomic_DNA"/>
</dbReference>
<dbReference type="PANTHER" id="PTHR43476">
    <property type="entry name" value="3-(3-HYDROXY-PHENYL)PROPIONATE/3-HYDROXYCINNAMIC ACID HYDROXYLASE"/>
    <property type="match status" value="1"/>
</dbReference>
<dbReference type="GeneID" id="81436062"/>
<evidence type="ECO:0000313" key="6">
    <source>
        <dbReference type="Proteomes" id="UP001147782"/>
    </source>
</evidence>
<comment type="caution">
    <text evidence="5">The sequence shown here is derived from an EMBL/GenBank/DDBJ whole genome shotgun (WGS) entry which is preliminary data.</text>
</comment>
<organism evidence="5 6">
    <name type="scientific">Penicillium cataractarum</name>
    <dbReference type="NCBI Taxonomy" id="2100454"/>
    <lineage>
        <taxon>Eukaryota</taxon>
        <taxon>Fungi</taxon>
        <taxon>Dikarya</taxon>
        <taxon>Ascomycota</taxon>
        <taxon>Pezizomycotina</taxon>
        <taxon>Eurotiomycetes</taxon>
        <taxon>Eurotiomycetidae</taxon>
        <taxon>Eurotiales</taxon>
        <taxon>Aspergillaceae</taxon>
        <taxon>Penicillium</taxon>
    </lineage>
</organism>
<reference evidence="5" key="2">
    <citation type="journal article" date="2023" name="IMA Fungus">
        <title>Comparative genomic study of the Penicillium genus elucidates a diverse pangenome and 15 lateral gene transfer events.</title>
        <authorList>
            <person name="Petersen C."/>
            <person name="Sorensen T."/>
            <person name="Nielsen M.R."/>
            <person name="Sondergaard T.E."/>
            <person name="Sorensen J.L."/>
            <person name="Fitzpatrick D.A."/>
            <person name="Frisvad J.C."/>
            <person name="Nielsen K.L."/>
        </authorList>
    </citation>
    <scope>NUCLEOTIDE SEQUENCE</scope>
    <source>
        <strain evidence="5">IBT 29864</strain>
    </source>
</reference>
<accession>A0A9W9SN23</accession>
<dbReference type="Proteomes" id="UP001147782">
    <property type="component" value="Unassembled WGS sequence"/>
</dbReference>
<name>A0A9W9SN23_9EURO</name>
<dbReference type="Gene3D" id="3.30.9.10">
    <property type="entry name" value="D-Amino Acid Oxidase, subunit A, domain 2"/>
    <property type="match status" value="1"/>
</dbReference>
<keyword evidence="2" id="KW-0274">FAD</keyword>
<dbReference type="InterPro" id="IPR036188">
    <property type="entry name" value="FAD/NAD-bd_sf"/>
</dbReference>
<proteinExistence type="predicted"/>
<evidence type="ECO:0000259" key="4">
    <source>
        <dbReference type="Pfam" id="PF01494"/>
    </source>
</evidence>
<dbReference type="RefSeq" id="XP_056559097.1">
    <property type="nucleotide sequence ID" value="XM_056696885.1"/>
</dbReference>
<keyword evidence="1" id="KW-0285">Flavoprotein</keyword>
<dbReference type="Gene3D" id="3.50.50.60">
    <property type="entry name" value="FAD/NAD(P)-binding domain"/>
    <property type="match status" value="1"/>
</dbReference>
<evidence type="ECO:0000256" key="2">
    <source>
        <dbReference type="ARBA" id="ARBA00022827"/>
    </source>
</evidence>
<dbReference type="InterPro" id="IPR050631">
    <property type="entry name" value="PheA/TfdB_FAD_monoxygenase"/>
</dbReference>
<dbReference type="OrthoDB" id="10016252at2759"/>
<dbReference type="InterPro" id="IPR002938">
    <property type="entry name" value="FAD-bd"/>
</dbReference>
<dbReference type="AlphaFoldDB" id="A0A9W9SN23"/>
<sequence length="424" mass="46496">MSNEQLPVLVAGAGPVGCFIAYRLGKAGIPVHLFEKEAALPYSPRAVGYYGATQIMFQECGLYDLVRSEGFVTAGLCWRGPPIDDGQGGKRLGDMIAAQPLCDPSDPVKDCPSGLLNLRQSELTKLILHEALKTGKVTIQFNSEVASIEEGENSIKISFENQELAPVSGCYLVGADGGKSKTRKLIGTPCLGHTWPERLVSTDVILGNYVDPVFHTCYIIGTENFTIMTPLTEPIVGEKSLWRCTVAVPPEDQRSDEELVQNAVIQGFYEQVISGPRPLQAEISARAVYRIHQRIVPTMRKSRCVLAGDAAHLNNPYGAMGLNTGLLDGDALAEALVMILNEGRSDELLTIYSDSRVQVFKNFVDPTTTANKLRLHLPSETAAQDDYYLRSLNNATQETLESRARPYFETWRTDMRALAKETGL</sequence>
<dbReference type="GO" id="GO:0071949">
    <property type="term" value="F:FAD binding"/>
    <property type="evidence" value="ECO:0007669"/>
    <property type="project" value="InterPro"/>
</dbReference>
<dbReference type="GO" id="GO:0019622">
    <property type="term" value="P:3-(3-hydroxy)phenylpropionate catabolic process"/>
    <property type="evidence" value="ECO:0007669"/>
    <property type="project" value="TreeGrafter"/>
</dbReference>
<dbReference type="SUPFAM" id="SSF51905">
    <property type="entry name" value="FAD/NAD(P)-binding domain"/>
    <property type="match status" value="1"/>
</dbReference>
<gene>
    <name evidence="5" type="ORF">N7496_003954</name>
</gene>